<dbReference type="AlphaFoldDB" id="A0A5N6XRJ3"/>
<protein>
    <submittedName>
        <fullName evidence="1">Uncharacterized protein</fullName>
    </submittedName>
</protein>
<evidence type="ECO:0000313" key="1">
    <source>
        <dbReference type="EMBL" id="KAE8335804.1"/>
    </source>
</evidence>
<proteinExistence type="predicted"/>
<dbReference type="EMBL" id="ML737208">
    <property type="protein sequence ID" value="KAE8335804.1"/>
    <property type="molecule type" value="Genomic_DNA"/>
</dbReference>
<gene>
    <name evidence="1" type="ORF">BDV24DRAFT_143114</name>
</gene>
<accession>A0A5N6XRJ3</accession>
<name>A0A5N6XRJ3_9EURO</name>
<sequence length="103" mass="11787">MRDFLGEWGNSQRVMCSLSTPSQVSPRDHLLARAAVIAPIQLLQCYISNISMVILVLEMTAVKHVHYVILRYSRNTQVGNSHVFSDQQPLSVTTDHRFWYSPK</sequence>
<dbReference type="Proteomes" id="UP000325558">
    <property type="component" value="Unassembled WGS sequence"/>
</dbReference>
<organism evidence="1">
    <name type="scientific">Aspergillus arachidicola</name>
    <dbReference type="NCBI Taxonomy" id="656916"/>
    <lineage>
        <taxon>Eukaryota</taxon>
        <taxon>Fungi</taxon>
        <taxon>Dikarya</taxon>
        <taxon>Ascomycota</taxon>
        <taxon>Pezizomycotina</taxon>
        <taxon>Eurotiomycetes</taxon>
        <taxon>Eurotiomycetidae</taxon>
        <taxon>Eurotiales</taxon>
        <taxon>Aspergillaceae</taxon>
        <taxon>Aspergillus</taxon>
        <taxon>Aspergillus subgen. Circumdati</taxon>
    </lineage>
</organism>
<reference evidence="1" key="1">
    <citation type="submission" date="2019-04" db="EMBL/GenBank/DDBJ databases">
        <title>Friends and foes A comparative genomics study of 23 Aspergillus species from section Flavi.</title>
        <authorList>
            <consortium name="DOE Joint Genome Institute"/>
            <person name="Kjaerbolling I."/>
            <person name="Vesth T."/>
            <person name="Frisvad J.C."/>
            <person name="Nybo J.L."/>
            <person name="Theobald S."/>
            <person name="Kildgaard S."/>
            <person name="Isbrandt T."/>
            <person name="Kuo A."/>
            <person name="Sato A."/>
            <person name="Lyhne E.K."/>
            <person name="Kogle M.E."/>
            <person name="Wiebenga A."/>
            <person name="Kun R.S."/>
            <person name="Lubbers R.J."/>
            <person name="Makela M.R."/>
            <person name="Barry K."/>
            <person name="Chovatia M."/>
            <person name="Clum A."/>
            <person name="Daum C."/>
            <person name="Haridas S."/>
            <person name="He G."/>
            <person name="LaButti K."/>
            <person name="Lipzen A."/>
            <person name="Mondo S."/>
            <person name="Riley R."/>
            <person name="Salamov A."/>
            <person name="Simmons B.A."/>
            <person name="Magnuson J.K."/>
            <person name="Henrissat B."/>
            <person name="Mortensen U.H."/>
            <person name="Larsen T.O."/>
            <person name="Devries R.P."/>
            <person name="Grigoriev I.V."/>
            <person name="Machida M."/>
            <person name="Baker S.E."/>
            <person name="Andersen M.R."/>
        </authorList>
    </citation>
    <scope>NUCLEOTIDE SEQUENCE</scope>
    <source>
        <strain evidence="1">CBS 117612</strain>
    </source>
</reference>